<protein>
    <recommendedName>
        <fullName evidence="6">Aminotransferase</fullName>
        <ecNumber evidence="6">2.6.1.-</ecNumber>
    </recommendedName>
</protein>
<evidence type="ECO:0000256" key="2">
    <source>
        <dbReference type="ARBA" id="ARBA00007441"/>
    </source>
</evidence>
<evidence type="ECO:0000259" key="7">
    <source>
        <dbReference type="Pfam" id="PF00155"/>
    </source>
</evidence>
<evidence type="ECO:0000256" key="1">
    <source>
        <dbReference type="ARBA" id="ARBA00001933"/>
    </source>
</evidence>
<accession>D5ED79</accession>
<dbReference type="GO" id="GO:0008483">
    <property type="term" value="F:transaminase activity"/>
    <property type="evidence" value="ECO:0007669"/>
    <property type="project" value="UniProtKB-KW"/>
</dbReference>
<dbReference type="CDD" id="cd00609">
    <property type="entry name" value="AAT_like"/>
    <property type="match status" value="1"/>
</dbReference>
<dbReference type="GO" id="GO:0030170">
    <property type="term" value="F:pyridoxal phosphate binding"/>
    <property type="evidence" value="ECO:0007669"/>
    <property type="project" value="InterPro"/>
</dbReference>
<feature type="domain" description="Aminotransferase class I/classII large" evidence="7">
    <location>
        <begin position="31"/>
        <end position="344"/>
    </location>
</feature>
<reference evidence="8 9" key="1">
    <citation type="journal article" date="2010" name="Stand. Genomic Sci.">
        <title>Complete genome sequence of Aminobacterium colombiense type strain (ALA-1).</title>
        <authorList>
            <person name="Chertkov O."/>
            <person name="Sikorski J."/>
            <person name="Brambilla E."/>
            <person name="Lapidus A."/>
            <person name="Copeland A."/>
            <person name="Glavina Del Rio T."/>
            <person name="Nolan M."/>
            <person name="Lucas S."/>
            <person name="Tice H."/>
            <person name="Cheng J.F."/>
            <person name="Han C."/>
            <person name="Detter J.C."/>
            <person name="Bruce D."/>
            <person name="Tapia R."/>
            <person name="Goodwin L."/>
            <person name="Pitluck S."/>
            <person name="Liolios K."/>
            <person name="Ivanova N."/>
            <person name="Mavromatis K."/>
            <person name="Ovchinnikova G."/>
            <person name="Pati A."/>
            <person name="Chen A."/>
            <person name="Palaniappan K."/>
            <person name="Land M."/>
            <person name="Hauser L."/>
            <person name="Chang Y.J."/>
            <person name="Jeffries C.D."/>
            <person name="Spring S."/>
            <person name="Rohde M."/>
            <person name="Goker M."/>
            <person name="Bristow J."/>
            <person name="Eisen J.A."/>
            <person name="Markowitz V."/>
            <person name="Hugenholtz P."/>
            <person name="Kyrpides N.C."/>
            <person name="Klenk H.P."/>
        </authorList>
    </citation>
    <scope>NUCLEOTIDE SEQUENCE [LARGE SCALE GENOMIC DNA]</scope>
    <source>
        <strain evidence="9">DSM 12261 / ALA-1</strain>
    </source>
</reference>
<dbReference type="Proteomes" id="UP000002366">
    <property type="component" value="Chromosome"/>
</dbReference>
<sequence length="403" mass="45105">MRFSNRIMAMQSSPIRRLIPYADEAKAKGKKVYHLNIGQPDIKTPPSFLQAIKDFAQEVIAYSTSQGSNELRDAMRRYYEGYDIHFERDHILVTNGGSEAIMFAVMATCDPGEEILIPEPFYANYNAFSKCVNVNIVPITTKAEEGFHLPPSEKIEAVITPKTRCILISNPGNPTGTIYTADEMRMLADLAKKHDLYIIADEVYREFVYDGLKYTSFGNLSDVEDRVIIIDSVSKRYSACGARIGCVASKNEELMKQILKLCQGRLCVPTLEQVGATALYNTPVSYLEEVNKEYQSRRDTLYKALQSMPGVVCEQPKGAFYVVVKMPVDDAEKFVIWMLQNFDINGETMMAAPAEGFYATPGLGKNEARLAYVLKNEDLVKAMDILKAALKAYPGRVEPVSAQ</sequence>
<dbReference type="STRING" id="572547.Amico_0368"/>
<dbReference type="InterPro" id="IPR004839">
    <property type="entry name" value="Aminotransferase_I/II_large"/>
</dbReference>
<dbReference type="eggNOG" id="COG0436">
    <property type="taxonomic scope" value="Bacteria"/>
</dbReference>
<keyword evidence="3 6" id="KW-0032">Aminotransferase</keyword>
<dbReference type="InterPro" id="IPR015422">
    <property type="entry name" value="PyrdxlP-dep_Trfase_small"/>
</dbReference>
<dbReference type="EC" id="2.6.1.-" evidence="6"/>
<evidence type="ECO:0000313" key="8">
    <source>
        <dbReference type="EMBL" id="ADE56511.1"/>
    </source>
</evidence>
<comment type="cofactor">
    <cofactor evidence="1 6">
        <name>pyridoxal 5'-phosphate</name>
        <dbReference type="ChEBI" id="CHEBI:597326"/>
    </cofactor>
</comment>
<keyword evidence="5" id="KW-0663">Pyridoxal phosphate</keyword>
<dbReference type="PANTHER" id="PTHR46383">
    <property type="entry name" value="ASPARTATE AMINOTRANSFERASE"/>
    <property type="match status" value="1"/>
</dbReference>
<keyword evidence="4 6" id="KW-0808">Transferase</keyword>
<gene>
    <name evidence="8" type="ordered locus">Amico_0368</name>
</gene>
<dbReference type="Gene3D" id="3.90.1150.10">
    <property type="entry name" value="Aspartate Aminotransferase, domain 1"/>
    <property type="match status" value="1"/>
</dbReference>
<proteinExistence type="inferred from homology"/>
<dbReference type="Pfam" id="PF00155">
    <property type="entry name" value="Aminotran_1_2"/>
    <property type="match status" value="1"/>
</dbReference>
<comment type="similarity">
    <text evidence="2 6">Belongs to the class-I pyridoxal-phosphate-dependent aminotransferase family.</text>
</comment>
<dbReference type="EMBL" id="CP001997">
    <property type="protein sequence ID" value="ADE56511.1"/>
    <property type="molecule type" value="Genomic_DNA"/>
</dbReference>
<dbReference type="HOGENOM" id="CLU_017584_4_3_0"/>
<dbReference type="OrthoDB" id="9802328at2"/>
<evidence type="ECO:0000256" key="5">
    <source>
        <dbReference type="ARBA" id="ARBA00022898"/>
    </source>
</evidence>
<dbReference type="InterPro" id="IPR015421">
    <property type="entry name" value="PyrdxlP-dep_Trfase_major"/>
</dbReference>
<dbReference type="NCBIfam" id="NF005744">
    <property type="entry name" value="PRK07568.1"/>
    <property type="match status" value="1"/>
</dbReference>
<dbReference type="GO" id="GO:0006520">
    <property type="term" value="P:amino acid metabolic process"/>
    <property type="evidence" value="ECO:0007669"/>
    <property type="project" value="InterPro"/>
</dbReference>
<evidence type="ECO:0000256" key="4">
    <source>
        <dbReference type="ARBA" id="ARBA00022679"/>
    </source>
</evidence>
<dbReference type="PROSITE" id="PS00105">
    <property type="entry name" value="AA_TRANSFER_CLASS_1"/>
    <property type="match status" value="1"/>
</dbReference>
<dbReference type="InterPro" id="IPR015424">
    <property type="entry name" value="PyrdxlP-dep_Trfase"/>
</dbReference>
<evidence type="ECO:0000313" key="9">
    <source>
        <dbReference type="Proteomes" id="UP000002366"/>
    </source>
</evidence>
<dbReference type="Gene3D" id="3.40.640.10">
    <property type="entry name" value="Type I PLP-dependent aspartate aminotransferase-like (Major domain)"/>
    <property type="match status" value="1"/>
</dbReference>
<dbReference type="SUPFAM" id="SSF53383">
    <property type="entry name" value="PLP-dependent transferases"/>
    <property type="match status" value="1"/>
</dbReference>
<dbReference type="RefSeq" id="WP_013047777.1">
    <property type="nucleotide sequence ID" value="NC_014011.1"/>
</dbReference>
<dbReference type="PRINTS" id="PR00753">
    <property type="entry name" value="ACCSYNTHASE"/>
</dbReference>
<name>D5ED79_AMICL</name>
<dbReference type="KEGG" id="aco:Amico_0368"/>
<dbReference type="InterPro" id="IPR004838">
    <property type="entry name" value="NHTrfase_class1_PyrdxlP-BS"/>
</dbReference>
<dbReference type="InterPro" id="IPR050596">
    <property type="entry name" value="AspAT/PAT-like"/>
</dbReference>
<organism evidence="8 9">
    <name type="scientific">Aminobacterium colombiense (strain DSM 12261 / ALA-1)</name>
    <dbReference type="NCBI Taxonomy" id="572547"/>
    <lineage>
        <taxon>Bacteria</taxon>
        <taxon>Thermotogati</taxon>
        <taxon>Synergistota</taxon>
        <taxon>Synergistia</taxon>
        <taxon>Synergistales</taxon>
        <taxon>Aminobacteriaceae</taxon>
        <taxon>Aminobacterium</taxon>
    </lineage>
</organism>
<dbReference type="AlphaFoldDB" id="D5ED79"/>
<keyword evidence="9" id="KW-1185">Reference proteome</keyword>
<evidence type="ECO:0000256" key="6">
    <source>
        <dbReference type="RuleBase" id="RU000481"/>
    </source>
</evidence>
<evidence type="ECO:0000256" key="3">
    <source>
        <dbReference type="ARBA" id="ARBA00022576"/>
    </source>
</evidence>